<dbReference type="GO" id="GO:0070150">
    <property type="term" value="P:mitochondrial glycyl-tRNA aminoacylation"/>
    <property type="evidence" value="ECO:0007669"/>
    <property type="project" value="TreeGrafter"/>
</dbReference>
<dbReference type="GO" id="GO:0004820">
    <property type="term" value="F:glycine-tRNA ligase activity"/>
    <property type="evidence" value="ECO:0007669"/>
    <property type="project" value="TreeGrafter"/>
</dbReference>
<dbReference type="InterPro" id="IPR027031">
    <property type="entry name" value="Gly-tRNA_synthase/POLG2"/>
</dbReference>
<gene>
    <name evidence="1" type="ORF">PENTCL1PPCAC_10655</name>
</gene>
<dbReference type="Gene3D" id="3.30.930.10">
    <property type="entry name" value="Bira Bifunctional Protein, Domain 2"/>
    <property type="match status" value="1"/>
</dbReference>
<dbReference type="GO" id="GO:0005739">
    <property type="term" value="C:mitochondrion"/>
    <property type="evidence" value="ECO:0007669"/>
    <property type="project" value="TreeGrafter"/>
</dbReference>
<proteinExistence type="predicted"/>
<comment type="caution">
    <text evidence="1">The sequence shown here is derived from an EMBL/GenBank/DDBJ whole genome shotgun (WGS) entry which is preliminary data.</text>
</comment>
<evidence type="ECO:0000313" key="1">
    <source>
        <dbReference type="EMBL" id="GMS88480.1"/>
    </source>
</evidence>
<dbReference type="PANTHER" id="PTHR10745:SF0">
    <property type="entry name" value="GLYCINE--TRNA LIGASE"/>
    <property type="match status" value="1"/>
</dbReference>
<keyword evidence="2" id="KW-1185">Reference proteome</keyword>
<dbReference type="Proteomes" id="UP001432027">
    <property type="component" value="Unassembled WGS sequence"/>
</dbReference>
<sequence>LQHQLCGKLPSIAPFGGVMATFNQLLQLRAAVRESGDILRDLQNKNASKRDVVSALVEHRLRMRQLERKEVSPRLDRDKLRNLLNRRFIYDDSIDVNGGEIELSGVGAFGKILHNKLIAEWRNHFIDEEMLEVHSSLTPEPDRRETWINSLIGW</sequence>
<organism evidence="1 2">
    <name type="scientific">Pristionchus entomophagus</name>
    <dbReference type="NCBI Taxonomy" id="358040"/>
    <lineage>
        <taxon>Eukaryota</taxon>
        <taxon>Metazoa</taxon>
        <taxon>Ecdysozoa</taxon>
        <taxon>Nematoda</taxon>
        <taxon>Chromadorea</taxon>
        <taxon>Rhabditida</taxon>
        <taxon>Rhabditina</taxon>
        <taxon>Diplogasteromorpha</taxon>
        <taxon>Diplogasteroidea</taxon>
        <taxon>Neodiplogasteridae</taxon>
        <taxon>Pristionchus</taxon>
    </lineage>
</organism>
<dbReference type="InterPro" id="IPR045864">
    <property type="entry name" value="aa-tRNA-synth_II/BPL/LPL"/>
</dbReference>
<evidence type="ECO:0000313" key="2">
    <source>
        <dbReference type="Proteomes" id="UP001432027"/>
    </source>
</evidence>
<dbReference type="PANTHER" id="PTHR10745">
    <property type="entry name" value="GLYCYL-TRNA SYNTHETASE/DNA POLYMERASE SUBUNIT GAMMA-2"/>
    <property type="match status" value="1"/>
</dbReference>
<protein>
    <submittedName>
        <fullName evidence="1">Uncharacterized protein</fullName>
    </submittedName>
</protein>
<feature type="non-terminal residue" evidence="1">
    <location>
        <position position="1"/>
    </location>
</feature>
<reference evidence="1" key="1">
    <citation type="submission" date="2023-10" db="EMBL/GenBank/DDBJ databases">
        <title>Genome assembly of Pristionchus species.</title>
        <authorList>
            <person name="Yoshida K."/>
            <person name="Sommer R.J."/>
        </authorList>
    </citation>
    <scope>NUCLEOTIDE SEQUENCE</scope>
    <source>
        <strain evidence="1">RS0144</strain>
    </source>
</reference>
<dbReference type="AlphaFoldDB" id="A0AAV5T0B3"/>
<accession>A0AAV5T0B3</accession>
<name>A0AAV5T0B3_9BILA</name>
<dbReference type="EMBL" id="BTSX01000003">
    <property type="protein sequence ID" value="GMS88480.1"/>
    <property type="molecule type" value="Genomic_DNA"/>
</dbReference>